<dbReference type="AlphaFoldDB" id="A0AAV4TZ69"/>
<name>A0AAV4TZ69_CAEEX</name>
<accession>A0AAV4TZ69</accession>
<protein>
    <submittedName>
        <fullName evidence="1">Uncharacterized protein</fullName>
    </submittedName>
</protein>
<proteinExistence type="predicted"/>
<gene>
    <name evidence="1" type="ORF">CEXT_811711</name>
</gene>
<sequence>MAGKRPRHKMASTCELMVRFNVSSHLDQNYEVVMDGADDKIIKVEKSLHRVIDERDVRRSKWEMEWFVSEWNWNIRTRIFVEIPMIAFYK</sequence>
<evidence type="ECO:0000313" key="1">
    <source>
        <dbReference type="EMBL" id="GIY50552.1"/>
    </source>
</evidence>
<keyword evidence="2" id="KW-1185">Reference proteome</keyword>
<dbReference type="Proteomes" id="UP001054945">
    <property type="component" value="Unassembled WGS sequence"/>
</dbReference>
<organism evidence="1 2">
    <name type="scientific">Caerostris extrusa</name>
    <name type="common">Bark spider</name>
    <name type="synonym">Caerostris bankana</name>
    <dbReference type="NCBI Taxonomy" id="172846"/>
    <lineage>
        <taxon>Eukaryota</taxon>
        <taxon>Metazoa</taxon>
        <taxon>Ecdysozoa</taxon>
        <taxon>Arthropoda</taxon>
        <taxon>Chelicerata</taxon>
        <taxon>Arachnida</taxon>
        <taxon>Araneae</taxon>
        <taxon>Araneomorphae</taxon>
        <taxon>Entelegynae</taxon>
        <taxon>Araneoidea</taxon>
        <taxon>Araneidae</taxon>
        <taxon>Caerostris</taxon>
    </lineage>
</organism>
<reference evidence="1 2" key="1">
    <citation type="submission" date="2021-06" db="EMBL/GenBank/DDBJ databases">
        <title>Caerostris extrusa draft genome.</title>
        <authorList>
            <person name="Kono N."/>
            <person name="Arakawa K."/>
        </authorList>
    </citation>
    <scope>NUCLEOTIDE SEQUENCE [LARGE SCALE GENOMIC DNA]</scope>
</reference>
<comment type="caution">
    <text evidence="1">The sequence shown here is derived from an EMBL/GenBank/DDBJ whole genome shotgun (WGS) entry which is preliminary data.</text>
</comment>
<dbReference type="EMBL" id="BPLR01011994">
    <property type="protein sequence ID" value="GIY50552.1"/>
    <property type="molecule type" value="Genomic_DNA"/>
</dbReference>
<evidence type="ECO:0000313" key="2">
    <source>
        <dbReference type="Proteomes" id="UP001054945"/>
    </source>
</evidence>